<protein>
    <submittedName>
        <fullName evidence="2">Uncharacterized protein</fullName>
    </submittedName>
</protein>
<evidence type="ECO:0000313" key="2">
    <source>
        <dbReference type="EMBL" id="KKM25993.1"/>
    </source>
</evidence>
<accession>A0A0F9KV42</accession>
<gene>
    <name evidence="2" type="ORF">LCGC14_1589340</name>
</gene>
<feature type="transmembrane region" description="Helical" evidence="1">
    <location>
        <begin position="28"/>
        <end position="45"/>
    </location>
</feature>
<evidence type="ECO:0000256" key="1">
    <source>
        <dbReference type="SAM" id="Phobius"/>
    </source>
</evidence>
<organism evidence="2">
    <name type="scientific">marine sediment metagenome</name>
    <dbReference type="NCBI Taxonomy" id="412755"/>
    <lineage>
        <taxon>unclassified sequences</taxon>
        <taxon>metagenomes</taxon>
        <taxon>ecological metagenomes</taxon>
    </lineage>
</organism>
<proteinExistence type="predicted"/>
<keyword evidence="1" id="KW-1133">Transmembrane helix</keyword>
<keyword evidence="1" id="KW-0472">Membrane</keyword>
<keyword evidence="1" id="KW-0812">Transmembrane</keyword>
<dbReference type="EMBL" id="LAZR01012597">
    <property type="protein sequence ID" value="KKM25993.1"/>
    <property type="molecule type" value="Genomic_DNA"/>
</dbReference>
<comment type="caution">
    <text evidence="2">The sequence shown here is derived from an EMBL/GenBank/DDBJ whole genome shotgun (WGS) entry which is preliminary data.</text>
</comment>
<sequence length="95" mass="10569">MMQFTAYGILFGTILASSASVISLDKYLEGGAITVLGFMAWYFLARVYPAQEKSRGNVMKAYLNALKEEREIHRETVKRLVDTINSMVSKCGGNP</sequence>
<reference evidence="2" key="1">
    <citation type="journal article" date="2015" name="Nature">
        <title>Complex archaea that bridge the gap between prokaryotes and eukaryotes.</title>
        <authorList>
            <person name="Spang A."/>
            <person name="Saw J.H."/>
            <person name="Jorgensen S.L."/>
            <person name="Zaremba-Niedzwiedzka K."/>
            <person name="Martijn J."/>
            <person name="Lind A.E."/>
            <person name="van Eijk R."/>
            <person name="Schleper C."/>
            <person name="Guy L."/>
            <person name="Ettema T.J."/>
        </authorList>
    </citation>
    <scope>NUCLEOTIDE SEQUENCE</scope>
</reference>
<name>A0A0F9KV42_9ZZZZ</name>
<dbReference type="AlphaFoldDB" id="A0A0F9KV42"/>